<feature type="compositionally biased region" description="Basic and acidic residues" evidence="8">
    <location>
        <begin position="434"/>
        <end position="444"/>
    </location>
</feature>
<evidence type="ECO:0000256" key="1">
    <source>
        <dbReference type="ARBA" id="ARBA00004127"/>
    </source>
</evidence>
<organism evidence="11">
    <name type="scientific">Ajellomyces capsulatus (strain H88)</name>
    <name type="common">Darling's disease fungus</name>
    <name type="synonym">Histoplasma capsulatum</name>
    <dbReference type="NCBI Taxonomy" id="544711"/>
    <lineage>
        <taxon>Eukaryota</taxon>
        <taxon>Fungi</taxon>
        <taxon>Dikarya</taxon>
        <taxon>Ascomycota</taxon>
        <taxon>Pezizomycotina</taxon>
        <taxon>Eurotiomycetes</taxon>
        <taxon>Eurotiomycetidae</taxon>
        <taxon>Onygenales</taxon>
        <taxon>Ajellomycetaceae</taxon>
        <taxon>Histoplasma</taxon>
    </lineage>
</organism>
<dbReference type="GO" id="GO:0012505">
    <property type="term" value="C:endomembrane system"/>
    <property type="evidence" value="ECO:0007669"/>
    <property type="project" value="UniProtKB-SubCell"/>
</dbReference>
<evidence type="ECO:0000256" key="5">
    <source>
        <dbReference type="ARBA" id="ARBA00022989"/>
    </source>
</evidence>
<feature type="region of interest" description="Disordered" evidence="8">
    <location>
        <begin position="1"/>
        <end position="41"/>
    </location>
</feature>
<feature type="transmembrane region" description="Helical" evidence="9">
    <location>
        <begin position="141"/>
        <end position="158"/>
    </location>
</feature>
<feature type="compositionally biased region" description="Basic and acidic residues" evidence="8">
    <location>
        <begin position="18"/>
        <end position="27"/>
    </location>
</feature>
<proteinExistence type="inferred from homology"/>
<dbReference type="InterPro" id="IPR036259">
    <property type="entry name" value="MFS_trans_sf"/>
</dbReference>
<gene>
    <name evidence="10" type="ORF">HCEG_04487</name>
</gene>
<dbReference type="PANTHER" id="PTHR23501:SF92">
    <property type="entry name" value="GLUTATHIONE EXCHANGER 1-RELATED"/>
    <property type="match status" value="1"/>
</dbReference>
<feature type="transmembrane region" description="Helical" evidence="9">
    <location>
        <begin position="64"/>
        <end position="87"/>
    </location>
</feature>
<evidence type="ECO:0000256" key="4">
    <source>
        <dbReference type="ARBA" id="ARBA00022692"/>
    </source>
</evidence>
<dbReference type="OrthoDB" id="4088837at2759"/>
<protein>
    <submittedName>
        <fullName evidence="10">Siderochrome-iron uptake transporter</fullName>
    </submittedName>
</protein>
<keyword evidence="6" id="KW-0406">Ion transport</keyword>
<comment type="similarity">
    <text evidence="2">Belongs to the major facilitator superfamily.</text>
</comment>
<dbReference type="HOGENOM" id="CLU_012970_2_1_1"/>
<dbReference type="Gene3D" id="1.20.1250.20">
    <property type="entry name" value="MFS general substrate transporter like domains"/>
    <property type="match status" value="1"/>
</dbReference>
<keyword evidence="7 9" id="KW-0472">Membrane</keyword>
<feature type="transmembrane region" description="Helical" evidence="9">
    <location>
        <begin position="329"/>
        <end position="347"/>
    </location>
</feature>
<accession>F0UHD8</accession>
<keyword evidence="4 9" id="KW-0812">Transmembrane</keyword>
<name>F0UHD8_AJEC8</name>
<feature type="transmembrane region" description="Helical" evidence="9">
    <location>
        <begin position="170"/>
        <end position="189"/>
    </location>
</feature>
<evidence type="ECO:0000256" key="6">
    <source>
        <dbReference type="ARBA" id="ARBA00023065"/>
    </source>
</evidence>
<keyword evidence="3" id="KW-0813">Transport</keyword>
<dbReference type="InterPro" id="IPR010573">
    <property type="entry name" value="MFS_Str1/Tri12-like"/>
</dbReference>
<dbReference type="PANTHER" id="PTHR23501">
    <property type="entry name" value="MAJOR FACILITATOR SUPERFAMILY"/>
    <property type="match status" value="1"/>
</dbReference>
<dbReference type="GO" id="GO:0005886">
    <property type="term" value="C:plasma membrane"/>
    <property type="evidence" value="ECO:0007669"/>
    <property type="project" value="TreeGrafter"/>
</dbReference>
<dbReference type="VEuPathDB" id="FungiDB:I7I53_08837"/>
<reference evidence="11" key="1">
    <citation type="submission" date="2008-07" db="EMBL/GenBank/DDBJ databases">
        <title>Annotation of Ajellomyces capsulatus strain H88.</title>
        <authorList>
            <person name="Champion M."/>
            <person name="Cuomo C."/>
            <person name="Ma L.-J."/>
            <person name="Henn M.R."/>
            <person name="Sil A."/>
            <person name="Goldman B."/>
            <person name="Young S.K."/>
            <person name="Kodira C.D."/>
            <person name="Zeng Q."/>
            <person name="Koehrsen M."/>
            <person name="Alvarado L."/>
            <person name="Berlin A."/>
            <person name="Borenstein D."/>
            <person name="Chen Z."/>
            <person name="Engels R."/>
            <person name="Freedman E."/>
            <person name="Gellesch M."/>
            <person name="Goldberg J."/>
            <person name="Griggs A."/>
            <person name="Gujja S."/>
            <person name="Heiman D."/>
            <person name="Hepburn T."/>
            <person name="Howarth C."/>
            <person name="Jen D."/>
            <person name="Larson L."/>
            <person name="Lewis B."/>
            <person name="Mehta T."/>
            <person name="Park D."/>
            <person name="Pearson M."/>
            <person name="Roberts A."/>
            <person name="Saif S."/>
            <person name="Shea T."/>
            <person name="Shenoy N."/>
            <person name="Sisk P."/>
            <person name="Stolte C."/>
            <person name="Sykes S."/>
            <person name="Walk T."/>
            <person name="White J."/>
            <person name="Yandava C."/>
            <person name="Klein B."/>
            <person name="McEwen J.G."/>
            <person name="Puccia R."/>
            <person name="Goldman G.H."/>
            <person name="Felipe M.S."/>
            <person name="Nino-Vega G."/>
            <person name="San-Blas G."/>
            <person name="Taylor J."/>
            <person name="Mendoza L."/>
            <person name="Galagan J."/>
            <person name="Nusbaum C."/>
            <person name="Birren B."/>
        </authorList>
    </citation>
    <scope>NUCLEOTIDE SEQUENCE [LARGE SCALE GENOMIC DNA]</scope>
    <source>
        <strain evidence="11">H88</strain>
    </source>
</reference>
<evidence type="ECO:0000256" key="3">
    <source>
        <dbReference type="ARBA" id="ARBA00022448"/>
    </source>
</evidence>
<dbReference type="GO" id="GO:0006811">
    <property type="term" value="P:monoatomic ion transport"/>
    <property type="evidence" value="ECO:0007669"/>
    <property type="project" value="UniProtKB-KW"/>
</dbReference>
<feature type="region of interest" description="Disordered" evidence="8">
    <location>
        <begin position="424"/>
        <end position="444"/>
    </location>
</feature>
<feature type="transmembrane region" description="Helical" evidence="9">
    <location>
        <begin position="385"/>
        <end position="403"/>
    </location>
</feature>
<feature type="transmembrane region" description="Helical" evidence="9">
    <location>
        <begin position="210"/>
        <end position="240"/>
    </location>
</feature>
<dbReference type="Pfam" id="PF06609">
    <property type="entry name" value="TRI12"/>
    <property type="match status" value="1"/>
</dbReference>
<evidence type="ECO:0000256" key="9">
    <source>
        <dbReference type="SAM" id="Phobius"/>
    </source>
</evidence>
<comment type="subcellular location">
    <subcellularLocation>
        <location evidence="1">Endomembrane system</location>
        <topology evidence="1">Multi-pass membrane protein</topology>
    </subcellularLocation>
</comment>
<evidence type="ECO:0000256" key="8">
    <source>
        <dbReference type="SAM" id="MobiDB-lite"/>
    </source>
</evidence>
<feature type="transmembrane region" description="Helical" evidence="9">
    <location>
        <begin position="289"/>
        <end position="317"/>
    </location>
</feature>
<dbReference type="EMBL" id="DS990638">
    <property type="protein sequence ID" value="EGC45272.1"/>
    <property type="molecule type" value="Genomic_DNA"/>
</dbReference>
<feature type="transmembrane region" description="Helical" evidence="9">
    <location>
        <begin position="532"/>
        <end position="554"/>
    </location>
</feature>
<dbReference type="AlphaFoldDB" id="F0UHD8"/>
<dbReference type="STRING" id="544711.F0UHD8"/>
<feature type="transmembrane region" description="Helical" evidence="9">
    <location>
        <begin position="252"/>
        <end position="269"/>
    </location>
</feature>
<feature type="transmembrane region" description="Helical" evidence="9">
    <location>
        <begin position="107"/>
        <end position="129"/>
    </location>
</feature>
<feature type="transmembrane region" description="Helical" evidence="9">
    <location>
        <begin position="354"/>
        <end position="373"/>
    </location>
</feature>
<sequence>MGTVEDSKEAFPPSPLEVGEKGKHDVSDSGNAGQDHSPALLGEKSPGVARVEVISRYFTLPDKVLFFFGIFLLAYAYGLDGTIRYTYQPYAVASYAQHSLLATVNVLRGVIGAAAQIGYTGIMLLVEVLIADTTSLRSRLIFSYVPALPFLINTWVSGNVTNAVLGVTTWKWVCCLPLIASLFIVHRRAKVDGALAGYKSSYQLLGARRLSIALFWQLDVIGVILLIAVFALILVPFTLAGGVQTQWQKAKVIAPLVIGVCCIPVFVFWERSCKHPMVPFRLLKDRAVWAALGIAVMLNTAWYLQGDFLYTVLIVAFDESIKSATRITSLYSFSSVITGCIAGLVVLKIRRLKVMIICGTLLFMVAFGILIHFRGGSGGSSHSGVIGAQVLLGIAGGLFPYPAQASIQAATKHEREYIVYATPFPNEPTLNKQPQEKKKKEKENPSARIQLTLILDVAVITGLYLASYNIGSALGNAISGAIWNQVLPGAIQDRVGDAIDAGTIYGNPFGFATAHPVGTPVRDGVIDAYRHVQRLLCITGICLSVLLVVFALLIRDPVLGKSQSLEDAEKESVSSSEEER</sequence>
<evidence type="ECO:0000256" key="7">
    <source>
        <dbReference type="ARBA" id="ARBA00023136"/>
    </source>
</evidence>
<dbReference type="GO" id="GO:0022857">
    <property type="term" value="F:transmembrane transporter activity"/>
    <property type="evidence" value="ECO:0007669"/>
    <property type="project" value="InterPro"/>
</dbReference>
<evidence type="ECO:0000313" key="11">
    <source>
        <dbReference type="Proteomes" id="UP000008142"/>
    </source>
</evidence>
<dbReference type="SUPFAM" id="SSF103473">
    <property type="entry name" value="MFS general substrate transporter"/>
    <property type="match status" value="1"/>
</dbReference>
<keyword evidence="5 9" id="KW-1133">Transmembrane helix</keyword>
<dbReference type="OMA" id="VMLNTAW"/>
<evidence type="ECO:0000256" key="2">
    <source>
        <dbReference type="ARBA" id="ARBA00008335"/>
    </source>
</evidence>
<dbReference type="Proteomes" id="UP000008142">
    <property type="component" value="Unassembled WGS sequence"/>
</dbReference>
<evidence type="ECO:0000313" key="10">
    <source>
        <dbReference type="EMBL" id="EGC45272.1"/>
    </source>
</evidence>